<dbReference type="GO" id="GO:0016787">
    <property type="term" value="F:hydrolase activity"/>
    <property type="evidence" value="ECO:0007669"/>
    <property type="project" value="UniProtKB-KW"/>
</dbReference>
<dbReference type="PANTHER" id="PTHR45626">
    <property type="entry name" value="TRANSCRIPTION TERMINATION FACTOR 2-RELATED"/>
    <property type="match status" value="1"/>
</dbReference>
<dbReference type="Gene3D" id="3.40.50.300">
    <property type="entry name" value="P-loop containing nucleotide triphosphate hydrolases"/>
    <property type="match status" value="2"/>
</dbReference>
<dbReference type="InterPro" id="IPR027417">
    <property type="entry name" value="P-loop_NTPase"/>
</dbReference>
<evidence type="ECO:0000256" key="3">
    <source>
        <dbReference type="ARBA" id="ARBA00022840"/>
    </source>
</evidence>
<dbReference type="GO" id="GO:0005634">
    <property type="term" value="C:nucleus"/>
    <property type="evidence" value="ECO:0007669"/>
    <property type="project" value="TreeGrafter"/>
</dbReference>
<name>A0A3E2HH44_SCYLI</name>
<feature type="region of interest" description="Disordered" evidence="4">
    <location>
        <begin position="1218"/>
        <end position="1248"/>
    </location>
</feature>
<feature type="region of interest" description="Disordered" evidence="4">
    <location>
        <begin position="1275"/>
        <end position="1352"/>
    </location>
</feature>
<dbReference type="InterPro" id="IPR049730">
    <property type="entry name" value="SNF2/RAD54-like_C"/>
</dbReference>
<feature type="region of interest" description="Disordered" evidence="4">
    <location>
        <begin position="582"/>
        <end position="621"/>
    </location>
</feature>
<dbReference type="GO" id="GO:0006281">
    <property type="term" value="P:DNA repair"/>
    <property type="evidence" value="ECO:0007669"/>
    <property type="project" value="TreeGrafter"/>
</dbReference>
<feature type="compositionally biased region" description="Low complexity" evidence="4">
    <location>
        <begin position="600"/>
        <end position="617"/>
    </location>
</feature>
<dbReference type="SMART" id="SM00487">
    <property type="entry name" value="DEXDc"/>
    <property type="match status" value="1"/>
</dbReference>
<feature type="compositionally biased region" description="Polar residues" evidence="4">
    <location>
        <begin position="590"/>
        <end position="599"/>
    </location>
</feature>
<evidence type="ECO:0000256" key="2">
    <source>
        <dbReference type="ARBA" id="ARBA00022801"/>
    </source>
</evidence>
<feature type="non-terminal residue" evidence="6">
    <location>
        <position position="1"/>
    </location>
</feature>
<dbReference type="STRING" id="5539.A0A3E2HH44"/>
<dbReference type="Proteomes" id="UP000258309">
    <property type="component" value="Unassembled WGS sequence"/>
</dbReference>
<dbReference type="CDD" id="cd18793">
    <property type="entry name" value="SF2_C_SNF"/>
    <property type="match status" value="1"/>
</dbReference>
<dbReference type="InterPro" id="IPR050628">
    <property type="entry name" value="SNF2_RAD54_helicase_TF"/>
</dbReference>
<evidence type="ECO:0000313" key="7">
    <source>
        <dbReference type="Proteomes" id="UP000258309"/>
    </source>
</evidence>
<keyword evidence="7" id="KW-1185">Reference proteome</keyword>
<keyword evidence="3" id="KW-0067">ATP-binding</keyword>
<keyword evidence="1" id="KW-0547">Nucleotide-binding</keyword>
<reference evidence="6 7" key="1">
    <citation type="submission" date="2018-05" db="EMBL/GenBank/DDBJ databases">
        <title>Draft genome sequence of Scytalidium lignicola DSM 105466, a ubiquitous saprotrophic fungus.</title>
        <authorList>
            <person name="Buettner E."/>
            <person name="Gebauer A.M."/>
            <person name="Hofrichter M."/>
            <person name="Liers C."/>
            <person name="Kellner H."/>
        </authorList>
    </citation>
    <scope>NUCLEOTIDE SEQUENCE [LARGE SCALE GENOMIC DNA]</scope>
    <source>
        <strain evidence="6 7">DSM 105466</strain>
    </source>
</reference>
<feature type="non-terminal residue" evidence="6">
    <location>
        <position position="1352"/>
    </location>
</feature>
<feature type="region of interest" description="Disordered" evidence="4">
    <location>
        <begin position="912"/>
        <end position="950"/>
    </location>
</feature>
<dbReference type="InterPro" id="IPR014001">
    <property type="entry name" value="Helicase_ATP-bd"/>
</dbReference>
<feature type="region of interest" description="Disordered" evidence="4">
    <location>
        <begin position="1"/>
        <end position="21"/>
    </location>
</feature>
<dbReference type="PANTHER" id="PTHR45626:SF51">
    <property type="entry name" value="SNF2-RELATED DOMAIN-CONTAINING PROTEIN"/>
    <property type="match status" value="1"/>
</dbReference>
<evidence type="ECO:0000313" key="6">
    <source>
        <dbReference type="EMBL" id="RFU32482.1"/>
    </source>
</evidence>
<dbReference type="OMA" id="NLVDHWL"/>
<dbReference type="EMBL" id="NCSJ02000054">
    <property type="protein sequence ID" value="RFU32482.1"/>
    <property type="molecule type" value="Genomic_DNA"/>
</dbReference>
<gene>
    <name evidence="6" type="ORF">B7463_g3855</name>
</gene>
<evidence type="ECO:0000256" key="4">
    <source>
        <dbReference type="SAM" id="MobiDB-lite"/>
    </source>
</evidence>
<dbReference type="SUPFAM" id="SSF52540">
    <property type="entry name" value="P-loop containing nucleoside triphosphate hydrolases"/>
    <property type="match status" value="2"/>
</dbReference>
<proteinExistence type="predicted"/>
<feature type="compositionally biased region" description="Polar residues" evidence="4">
    <location>
        <begin position="12"/>
        <end position="21"/>
    </location>
</feature>
<evidence type="ECO:0000256" key="1">
    <source>
        <dbReference type="ARBA" id="ARBA00022741"/>
    </source>
</evidence>
<dbReference type="GO" id="GO:0008094">
    <property type="term" value="F:ATP-dependent activity, acting on DNA"/>
    <property type="evidence" value="ECO:0007669"/>
    <property type="project" value="TreeGrafter"/>
</dbReference>
<dbReference type="Pfam" id="PF00176">
    <property type="entry name" value="SNF2-rel_dom"/>
    <property type="match status" value="1"/>
</dbReference>
<dbReference type="OrthoDB" id="2801544at2759"/>
<feature type="domain" description="Helicase C-terminal" evidence="5">
    <location>
        <begin position="1028"/>
        <end position="1191"/>
    </location>
</feature>
<dbReference type="Pfam" id="PF00271">
    <property type="entry name" value="Helicase_C"/>
    <property type="match status" value="1"/>
</dbReference>
<comment type="caution">
    <text evidence="6">The sequence shown here is derived from an EMBL/GenBank/DDBJ whole genome shotgun (WGS) entry which is preliminary data.</text>
</comment>
<sequence>MAIQNGIERSEPTTVFDNQDTNCPVMTVGPDTLAGSATGGLLKMSKYIPIGCLRVRRDSCAIQTDIWESFDTWCILSHPRPLYGTHEGPDFFNESQEVLLSFTALQPYSGLHNAGWIRMEFKAVNRNLGQFRVYILPDDMERRFIDREQPSLRRSLQLLLTQLDISKDTWHGNWMEDTPISHVDSSLDVKDTGGTSLFELFNTLPSPDPDPEIVTDRYVKEAMYRILDNDVEGLNTKLHSYQQRSAAMMLQRETQPAQMIDPRLRTLRDQNGLVWYCDPDNGTCLREPRTYEAPRGGICAETMGLGKTLICLTLILATREMAAQIPVEYSLGTLPVRKRTGSLVDMCASTIGRNGVPWRSYFTAMESDGYDFSQCIDAIQRGAGYYLIPSPPPRRESRNPIRLPPRKIYLSAATLVVVPSNLVQQWRQEIKKHTTGLKVLVVNSNKIKLPPAAELAGFDLILFSKQRFEKEAKDGYDGFGRHRNMSTRVCRCPYVGRTRDRDCTCYKEENVYHSPLKDLHFKRLITDEGHTFGNASASSKTEAITVVEFLQLSARWIVSGTPTQGLYGSEVAMTQNDLSATDDPFRGSLLSDNNLDGNGTSPSSEYSPKSNTSSESSSAEHDDIFYAQERKDLEKLGNIATMYLKARPWANSREDYDSASWSTYVLQPRHGSKSRGNQECLRATLEAMIIRHRADDVKADVTLPPLSQKIIYLDGSLQDKLALNMFSMMIVSNAVTSERKDADYLFHPRQRKALQQLVSNLRQASFFWSGYTVEDIQATLDIADKFLEANEIPISWDDRALLLEAIKYGELVRSNPISIAASIWHEMPMYVQNDWTEDIRASWALDRLPTNPTLIGATMIHTAQKFVEDQLWKGNSIDGLASFGEKTMSDALNALEAPVKRRSPKKADIELKHAKKASEMPPTLAGGVSLGDAASPKKRSRLPSSQEPNPLLADHIMDIDRVDLPIIGKVGVDSKMSLESSRKHQHIPSESYSGRPSLKASEESDIAGKLAPDSLLASATIVSTSSSKLSYLIDKISAHHKTEKILVFYEADNVAYYVAQALECLRIKHLIYAKSLSSARRSQYVVTFNQSEVFRVLLMDVSQAAFGLDISSASRVYFVNPVFSPQVEAQAVKRAHRIGQTKPVFVETLVLKGSIEEVILRRRKDMSTEEHNKCKTILDDQTMYDWIRNVRFMPIPTADVPGPAQMALLTTSQPLFSTGGRSASKTVHDPDADLIPDDSPQRSKAKRRVKQNFVGDINTQQNTVNVANEDSLHIPRERMSPNRFLINSPIRGESSTTDDEIQYETPRRKRRRRAVGLQDTPSYGSPAASSAGIATPPPTSRRASVTEVPNPT</sequence>
<keyword evidence="2" id="KW-0378">Hydrolase</keyword>
<dbReference type="GO" id="GO:0005524">
    <property type="term" value="F:ATP binding"/>
    <property type="evidence" value="ECO:0007669"/>
    <property type="project" value="UniProtKB-KW"/>
</dbReference>
<organism evidence="6 7">
    <name type="scientific">Scytalidium lignicola</name>
    <name type="common">Hyphomycete</name>
    <dbReference type="NCBI Taxonomy" id="5539"/>
    <lineage>
        <taxon>Eukaryota</taxon>
        <taxon>Fungi</taxon>
        <taxon>Dikarya</taxon>
        <taxon>Ascomycota</taxon>
        <taxon>Pezizomycotina</taxon>
        <taxon>Leotiomycetes</taxon>
        <taxon>Leotiomycetes incertae sedis</taxon>
        <taxon>Scytalidium</taxon>
    </lineage>
</organism>
<dbReference type="InterPro" id="IPR000330">
    <property type="entry name" value="SNF2_N"/>
</dbReference>
<evidence type="ECO:0000259" key="5">
    <source>
        <dbReference type="PROSITE" id="PS51194"/>
    </source>
</evidence>
<feature type="compositionally biased region" description="Low complexity" evidence="4">
    <location>
        <begin position="1320"/>
        <end position="1334"/>
    </location>
</feature>
<accession>A0A3E2HH44</accession>
<feature type="region of interest" description="Disordered" evidence="4">
    <location>
        <begin position="977"/>
        <end position="998"/>
    </location>
</feature>
<dbReference type="InterPro" id="IPR001650">
    <property type="entry name" value="Helicase_C-like"/>
</dbReference>
<dbReference type="PROSITE" id="PS51194">
    <property type="entry name" value="HELICASE_CTER"/>
    <property type="match status" value="1"/>
</dbReference>
<protein>
    <recommendedName>
        <fullName evidence="5">Helicase C-terminal domain-containing protein</fullName>
    </recommendedName>
</protein>
<feature type="compositionally biased region" description="Polar residues" evidence="4">
    <location>
        <begin position="1341"/>
        <end position="1352"/>
    </location>
</feature>